<reference evidence="6 7" key="1">
    <citation type="submission" date="2019-03" db="EMBL/GenBank/DDBJ databases">
        <authorList>
            <person name="Kim M.K.M."/>
        </authorList>
    </citation>
    <scope>NUCLEOTIDE SEQUENCE [LARGE SCALE GENOMIC DNA]</scope>
    <source>
        <strain evidence="6 7">18JY15-6</strain>
    </source>
</reference>
<evidence type="ECO:0000256" key="2">
    <source>
        <dbReference type="ARBA" id="ARBA00022723"/>
    </source>
</evidence>
<dbReference type="AlphaFoldDB" id="A0A4V6NBE8"/>
<keyword evidence="2" id="KW-0479">Metal-binding</keyword>
<evidence type="ECO:0000256" key="4">
    <source>
        <dbReference type="ARBA" id="ARBA00022842"/>
    </source>
</evidence>
<dbReference type="Gene3D" id="3.40.50.1000">
    <property type="entry name" value="HAD superfamily/HAD-like"/>
    <property type="match status" value="1"/>
</dbReference>
<dbReference type="OrthoDB" id="25607at2"/>
<gene>
    <name evidence="6" type="ORF">EPD65_06230</name>
</gene>
<comment type="similarity">
    <text evidence="1">Belongs to the HAD-like hydrolase superfamily. SerB family.</text>
</comment>
<dbReference type="Pfam" id="PF12710">
    <property type="entry name" value="HAD"/>
    <property type="match status" value="1"/>
</dbReference>
<dbReference type="CDD" id="cd02612">
    <property type="entry name" value="HAD_PGPPase"/>
    <property type="match status" value="1"/>
</dbReference>
<dbReference type="PANTHER" id="PTHR43344:SF13">
    <property type="entry name" value="PHOSPHATASE RV3661-RELATED"/>
    <property type="match status" value="1"/>
</dbReference>
<keyword evidence="3 6" id="KW-0378">Hydrolase</keyword>
<dbReference type="FunFam" id="3.40.50.1000:FF:000025">
    <property type="entry name" value="HAD hydrolase, family IB"/>
    <property type="match status" value="1"/>
</dbReference>
<dbReference type="Gene3D" id="1.20.1440.100">
    <property type="entry name" value="SG protein - dephosphorylation function"/>
    <property type="match status" value="1"/>
</dbReference>
<dbReference type="Proteomes" id="UP000295453">
    <property type="component" value="Unassembled WGS sequence"/>
</dbReference>
<dbReference type="GO" id="GO:0016787">
    <property type="term" value="F:hydrolase activity"/>
    <property type="evidence" value="ECO:0007669"/>
    <property type="project" value="UniProtKB-KW"/>
</dbReference>
<dbReference type="EMBL" id="SJZJ01000007">
    <property type="protein sequence ID" value="TCJ29892.1"/>
    <property type="molecule type" value="Genomic_DNA"/>
</dbReference>
<keyword evidence="5" id="KW-1133">Transmembrane helix</keyword>
<protein>
    <submittedName>
        <fullName evidence="6">HAD family hydrolase</fullName>
    </submittedName>
</protein>
<dbReference type="NCBIfam" id="TIGR01488">
    <property type="entry name" value="HAD-SF-IB"/>
    <property type="match status" value="1"/>
</dbReference>
<dbReference type="NCBIfam" id="TIGR01490">
    <property type="entry name" value="HAD-SF-IB-hyp1"/>
    <property type="match status" value="1"/>
</dbReference>
<dbReference type="PANTHER" id="PTHR43344">
    <property type="entry name" value="PHOSPHOSERINE PHOSPHATASE"/>
    <property type="match status" value="1"/>
</dbReference>
<keyword evidence="4" id="KW-0460">Magnesium</keyword>
<name>A0A4V6NBE8_9ACTN</name>
<evidence type="ECO:0000256" key="1">
    <source>
        <dbReference type="ARBA" id="ARBA00009184"/>
    </source>
</evidence>
<dbReference type="GO" id="GO:0046872">
    <property type="term" value="F:metal ion binding"/>
    <property type="evidence" value="ECO:0007669"/>
    <property type="project" value="UniProtKB-KW"/>
</dbReference>
<accession>A0A4V6NBE8</accession>
<comment type="caution">
    <text evidence="6">The sequence shown here is derived from an EMBL/GenBank/DDBJ whole genome shotgun (WGS) entry which is preliminary data.</text>
</comment>
<evidence type="ECO:0000256" key="3">
    <source>
        <dbReference type="ARBA" id="ARBA00022801"/>
    </source>
</evidence>
<keyword evidence="5" id="KW-0472">Membrane</keyword>
<proteinExistence type="inferred from homology"/>
<dbReference type="InterPro" id="IPR036412">
    <property type="entry name" value="HAD-like_sf"/>
</dbReference>
<dbReference type="InterPro" id="IPR006385">
    <property type="entry name" value="HAD_hydro_SerB1"/>
</dbReference>
<evidence type="ECO:0000313" key="6">
    <source>
        <dbReference type="EMBL" id="TCJ29892.1"/>
    </source>
</evidence>
<dbReference type="InterPro" id="IPR050582">
    <property type="entry name" value="HAD-like_SerB"/>
</dbReference>
<feature type="transmembrane region" description="Helical" evidence="5">
    <location>
        <begin position="241"/>
        <end position="259"/>
    </location>
</feature>
<dbReference type="InterPro" id="IPR023214">
    <property type="entry name" value="HAD_sf"/>
</dbReference>
<sequence>MSAMGRRQAAFFDLDKTILAKSSALAFNRKFQAGGLISRRVMLRGAYAQFMYVVGGADHDQMEKLRAFMSELVKGWQVSTVNEIVAETLHNIVDPMVYDEAVSLIEEHHAAGRDVIIVSTSGVEMVGPIGAMLGADDVVATRLEVVDGAYTGQIEYYAYAETKAAAIRELAEQRGYDLAQCYAYSDSITDAPMLSAVGHGYAVNPDKDLRKLAVKNGWPVLVFTKPVALQRRMNLPPAKPTLAALAVGGAVAVGSAIVLSHRRNRTV</sequence>
<evidence type="ECO:0000313" key="7">
    <source>
        <dbReference type="Proteomes" id="UP000295453"/>
    </source>
</evidence>
<organism evidence="6 7">
    <name type="scientific">Nocardioides jejuensis</name>
    <dbReference type="NCBI Taxonomy" id="2502782"/>
    <lineage>
        <taxon>Bacteria</taxon>
        <taxon>Bacillati</taxon>
        <taxon>Actinomycetota</taxon>
        <taxon>Actinomycetes</taxon>
        <taxon>Propionibacteriales</taxon>
        <taxon>Nocardioidaceae</taxon>
        <taxon>Nocardioides</taxon>
    </lineage>
</organism>
<dbReference type="SUPFAM" id="SSF56784">
    <property type="entry name" value="HAD-like"/>
    <property type="match status" value="1"/>
</dbReference>
<keyword evidence="5" id="KW-0812">Transmembrane</keyword>
<evidence type="ECO:0000256" key="5">
    <source>
        <dbReference type="SAM" id="Phobius"/>
    </source>
</evidence>
<keyword evidence="7" id="KW-1185">Reference proteome</keyword>
<dbReference type="RefSeq" id="WP_131582295.1">
    <property type="nucleotide sequence ID" value="NZ_SJZJ01000007.1"/>
</dbReference>